<dbReference type="AlphaFoldDB" id="A0A1M4XK27"/>
<gene>
    <name evidence="1" type="ORF">SAMN05444274_10328</name>
</gene>
<dbReference type="EMBL" id="FQUM01000003">
    <property type="protein sequence ID" value="SHE93718.1"/>
    <property type="molecule type" value="Genomic_DNA"/>
</dbReference>
<protein>
    <submittedName>
        <fullName evidence="1">Uncharacterized protein</fullName>
    </submittedName>
</protein>
<organism evidence="1 2">
    <name type="scientific">Mariniphaga anaerophila</name>
    <dbReference type="NCBI Taxonomy" id="1484053"/>
    <lineage>
        <taxon>Bacteria</taxon>
        <taxon>Pseudomonadati</taxon>
        <taxon>Bacteroidota</taxon>
        <taxon>Bacteroidia</taxon>
        <taxon>Marinilabiliales</taxon>
        <taxon>Prolixibacteraceae</taxon>
        <taxon>Mariniphaga</taxon>
    </lineage>
</organism>
<dbReference type="OrthoDB" id="660490at2"/>
<evidence type="ECO:0000313" key="1">
    <source>
        <dbReference type="EMBL" id="SHE93718.1"/>
    </source>
</evidence>
<name>A0A1M4XK27_9BACT</name>
<dbReference type="RefSeq" id="WP_139249630.1">
    <property type="nucleotide sequence ID" value="NZ_FQUM01000003.1"/>
</dbReference>
<accession>A0A1M4XK27</accession>
<reference evidence="2" key="1">
    <citation type="submission" date="2016-11" db="EMBL/GenBank/DDBJ databases">
        <authorList>
            <person name="Varghese N."/>
            <person name="Submissions S."/>
        </authorList>
    </citation>
    <scope>NUCLEOTIDE SEQUENCE [LARGE SCALE GENOMIC DNA]</scope>
    <source>
        <strain evidence="2">DSM 26910</strain>
    </source>
</reference>
<dbReference type="Proteomes" id="UP000184164">
    <property type="component" value="Unassembled WGS sequence"/>
</dbReference>
<dbReference type="STRING" id="1484053.SAMN05444274_10328"/>
<sequence length="282" mass="31309">MKKIVTIIWILCLYLSAYSQKPTLKTVPADVDALTENVTLLFDVTGTSLEGLTDLYIWSWCNDIKSGPTEMKLCYNGNSADWSNVSENAKLNHVEANIFEIQLPITVTRDEGQVTYSTIADLFGFTENPGGIKAFGFLIRDKAGNTQASGDDFSLTPLVFEESLFRTFPTSVSNTDVITVFYNMNLSTDYKMLSAKDISATIVLMDDNSNILIKVENIMCVEERDNEFSCTFLAQKLGDLSAGKSIEDVVEMVVTFTGIIETNGIQDRIESEAFSKSFSVFE</sequence>
<proteinExistence type="predicted"/>
<keyword evidence="2" id="KW-1185">Reference proteome</keyword>
<evidence type="ECO:0000313" key="2">
    <source>
        <dbReference type="Proteomes" id="UP000184164"/>
    </source>
</evidence>